<protein>
    <recommendedName>
        <fullName evidence="4">Potassium transporter KefB</fullName>
    </recommendedName>
</protein>
<keyword evidence="1" id="KW-0472">Membrane</keyword>
<keyword evidence="3" id="KW-1185">Reference proteome</keyword>
<proteinExistence type="predicted"/>
<keyword evidence="1" id="KW-0812">Transmembrane</keyword>
<evidence type="ECO:0000256" key="1">
    <source>
        <dbReference type="SAM" id="Phobius"/>
    </source>
</evidence>
<accession>A0A1I2Z972</accession>
<evidence type="ECO:0000313" key="2">
    <source>
        <dbReference type="EMBL" id="SFH34240.1"/>
    </source>
</evidence>
<feature type="transmembrane region" description="Helical" evidence="1">
    <location>
        <begin position="51"/>
        <end position="73"/>
    </location>
</feature>
<feature type="transmembrane region" description="Helical" evidence="1">
    <location>
        <begin position="85"/>
        <end position="112"/>
    </location>
</feature>
<gene>
    <name evidence="2" type="ORF">SAMN04489864_10972</name>
</gene>
<evidence type="ECO:0000313" key="3">
    <source>
        <dbReference type="Proteomes" id="UP000199666"/>
    </source>
</evidence>
<dbReference type="AlphaFoldDB" id="A0A1I2Z972"/>
<dbReference type="STRING" id="414048.SAMN04489864_10972"/>
<dbReference type="Proteomes" id="UP000199666">
    <property type="component" value="Unassembled WGS sequence"/>
</dbReference>
<feature type="transmembrane region" description="Helical" evidence="1">
    <location>
        <begin position="21"/>
        <end position="39"/>
    </location>
</feature>
<name>A0A1I2Z972_9SPHI</name>
<organism evidence="2 3">
    <name type="scientific">Pedobacter insulae</name>
    <dbReference type="NCBI Taxonomy" id="414048"/>
    <lineage>
        <taxon>Bacteria</taxon>
        <taxon>Pseudomonadati</taxon>
        <taxon>Bacteroidota</taxon>
        <taxon>Sphingobacteriia</taxon>
        <taxon>Sphingobacteriales</taxon>
        <taxon>Sphingobacteriaceae</taxon>
        <taxon>Pedobacter</taxon>
    </lineage>
</organism>
<dbReference type="EMBL" id="FOPP01000009">
    <property type="protein sequence ID" value="SFH34240.1"/>
    <property type="molecule type" value="Genomic_DNA"/>
</dbReference>
<evidence type="ECO:0008006" key="4">
    <source>
        <dbReference type="Google" id="ProtNLM"/>
    </source>
</evidence>
<reference evidence="2 3" key="1">
    <citation type="submission" date="2016-10" db="EMBL/GenBank/DDBJ databases">
        <authorList>
            <person name="de Groot N.N."/>
        </authorList>
    </citation>
    <scope>NUCLEOTIDE SEQUENCE [LARGE SCALE GENOMIC DNA]</scope>
    <source>
        <strain evidence="2 3">DSM 18684</strain>
    </source>
</reference>
<keyword evidence="1" id="KW-1133">Transmembrane helix</keyword>
<dbReference type="OrthoDB" id="770034at2"/>
<dbReference type="RefSeq" id="WP_090995952.1">
    <property type="nucleotide sequence ID" value="NZ_FOPP01000009.1"/>
</dbReference>
<sequence>MTHQENLGIRSINRPLVIRHLLIGAAFGLTVMAIFLSGVKNPNPAWGELWYIRPLVVTTLAAAGGALFFYFMDFVLGFQGGWSKIVAVVIGLIGFVVAFWLGSVFGLAGTLWN</sequence>